<dbReference type="AlphaFoldDB" id="A0A0U9HMV5"/>
<keyword evidence="2" id="KW-1185">Reference proteome</keyword>
<reference evidence="2" key="1">
    <citation type="submission" date="2016-01" db="EMBL/GenBank/DDBJ databases">
        <title>Draft genome sequence of Thermodesulfovibrio aggregans strain TGE-P1.</title>
        <authorList>
            <person name="Sekiguchi Y."/>
            <person name="Ohashi A."/>
            <person name="Matsuura N."/>
            <person name="Tourlousse M.D."/>
        </authorList>
    </citation>
    <scope>NUCLEOTIDE SEQUENCE [LARGE SCALE GENOMIC DNA]</scope>
    <source>
        <strain evidence="2">TGE-P1</strain>
    </source>
</reference>
<protein>
    <submittedName>
        <fullName evidence="1">Uncharacterized protein</fullName>
    </submittedName>
</protein>
<organism evidence="1 2">
    <name type="scientific">Thermodesulfovibrio aggregans</name>
    <dbReference type="NCBI Taxonomy" id="86166"/>
    <lineage>
        <taxon>Bacteria</taxon>
        <taxon>Pseudomonadati</taxon>
        <taxon>Nitrospirota</taxon>
        <taxon>Thermodesulfovibrionia</taxon>
        <taxon>Thermodesulfovibrionales</taxon>
        <taxon>Thermodesulfovibrionaceae</taxon>
        <taxon>Thermodesulfovibrio</taxon>
    </lineage>
</organism>
<dbReference type="Proteomes" id="UP000054976">
    <property type="component" value="Unassembled WGS sequence"/>
</dbReference>
<dbReference type="STRING" id="86166.TAGGR_1564"/>
<evidence type="ECO:0000313" key="1">
    <source>
        <dbReference type="EMBL" id="GAQ94384.1"/>
    </source>
</evidence>
<proteinExistence type="predicted"/>
<evidence type="ECO:0000313" key="2">
    <source>
        <dbReference type="Proteomes" id="UP000054976"/>
    </source>
</evidence>
<accession>A0A0U9HMV5</accession>
<dbReference type="EMBL" id="BCNO01000001">
    <property type="protein sequence ID" value="GAQ94384.1"/>
    <property type="molecule type" value="Genomic_DNA"/>
</dbReference>
<dbReference type="RefSeq" id="WP_059175845.1">
    <property type="nucleotide sequence ID" value="NZ_BCNO01000001.1"/>
</dbReference>
<dbReference type="OrthoDB" id="9804856at2"/>
<comment type="caution">
    <text evidence="1">The sequence shown here is derived from an EMBL/GenBank/DDBJ whole genome shotgun (WGS) entry which is preliminary data.</text>
</comment>
<gene>
    <name evidence="1" type="ORF">TAGGR_1564</name>
</gene>
<name>A0A0U9HMV5_9BACT</name>
<sequence>MSMEKHLKEFLVFQLKQKLGRIQQQLEPVEKPPPDLKILSYGMVIGYIDIVTEKEIAPERINKWKELLSVGNKLTILLPKEEKLKITEILWKEGIAEKVSIGTYEINLFLP</sequence>